<dbReference type="PROSITE" id="PS51128">
    <property type="entry name" value="ZF_DKSA_2"/>
    <property type="match status" value="1"/>
</dbReference>
<evidence type="ECO:0000313" key="6">
    <source>
        <dbReference type="EMBL" id="AMU90517.1"/>
    </source>
</evidence>
<dbReference type="SUPFAM" id="SSF57716">
    <property type="entry name" value="Glucocorticoid receptor-like (DNA-binding domain)"/>
    <property type="match status" value="1"/>
</dbReference>
<evidence type="ECO:0000259" key="5">
    <source>
        <dbReference type="Pfam" id="PF01258"/>
    </source>
</evidence>
<accession>A0AAC8Z2T1</accession>
<evidence type="ECO:0000256" key="4">
    <source>
        <dbReference type="PROSITE-ProRule" id="PRU00510"/>
    </source>
</evidence>
<dbReference type="KEGG" id="smaz:LH19_15385"/>
<evidence type="ECO:0000313" key="7">
    <source>
        <dbReference type="Proteomes" id="UP000076088"/>
    </source>
</evidence>
<dbReference type="PANTHER" id="PTHR38777:SF1">
    <property type="entry name" value="DNAK SUPPRESSOR PROTEIN"/>
    <property type="match status" value="1"/>
</dbReference>
<keyword evidence="1" id="KW-0479">Metal-binding</keyword>
<protein>
    <recommendedName>
        <fullName evidence="5">Zinc finger DksA/TraR C4-type domain-containing protein</fullName>
    </recommendedName>
</protein>
<dbReference type="AlphaFoldDB" id="A0AAC8Z2T1"/>
<feature type="zinc finger region" description="dksA C4-type" evidence="4">
    <location>
        <begin position="39"/>
        <end position="63"/>
    </location>
</feature>
<evidence type="ECO:0000256" key="3">
    <source>
        <dbReference type="ARBA" id="ARBA00022833"/>
    </source>
</evidence>
<proteinExistence type="predicted"/>
<reference evidence="6 7" key="2">
    <citation type="journal article" date="2016" name="Genome Announc.">
        <title>Complete Genome Sequence of Sphingopyxis macrogoltabida Strain 203N (NBRC 111659), a Polyethylene Glycol Degrader.</title>
        <authorList>
            <person name="Ohtsubo Y."/>
            <person name="Nonoyama S."/>
            <person name="Nagata Y."/>
            <person name="Numata M."/>
            <person name="Tsuchikane K."/>
            <person name="Hosoyama A."/>
            <person name="Yamazoe A."/>
            <person name="Tsuda M."/>
            <person name="Fujita N."/>
            <person name="Kawai F."/>
        </authorList>
    </citation>
    <scope>NUCLEOTIDE SEQUENCE [LARGE SCALE GENOMIC DNA]</scope>
    <source>
        <strain evidence="6 7">203N</strain>
    </source>
</reference>
<dbReference type="InterPro" id="IPR000962">
    <property type="entry name" value="Znf_DskA_TraR"/>
</dbReference>
<gene>
    <name evidence="6" type="ORF">ATM17_15955</name>
</gene>
<organism evidence="6 7">
    <name type="scientific">Sphingopyxis macrogoltabida</name>
    <name type="common">Sphingomonas macrogoltabidus</name>
    <dbReference type="NCBI Taxonomy" id="33050"/>
    <lineage>
        <taxon>Bacteria</taxon>
        <taxon>Pseudomonadati</taxon>
        <taxon>Pseudomonadota</taxon>
        <taxon>Alphaproteobacteria</taxon>
        <taxon>Sphingomonadales</taxon>
        <taxon>Sphingomonadaceae</taxon>
        <taxon>Sphingopyxis</taxon>
    </lineage>
</organism>
<evidence type="ECO:0000256" key="1">
    <source>
        <dbReference type="ARBA" id="ARBA00022723"/>
    </source>
</evidence>
<dbReference type="RefSeq" id="WP_054729510.1">
    <property type="nucleotide sequence ID" value="NZ_CP009429.1"/>
</dbReference>
<dbReference type="EMBL" id="CP013344">
    <property type="protein sequence ID" value="AMU90517.1"/>
    <property type="molecule type" value="Genomic_DNA"/>
</dbReference>
<dbReference type="PANTHER" id="PTHR38777">
    <property type="entry name" value="FELS-2 PROPHAGE PROTEIN"/>
    <property type="match status" value="1"/>
</dbReference>
<dbReference type="Proteomes" id="UP000076088">
    <property type="component" value="Chromosome"/>
</dbReference>
<keyword evidence="2" id="KW-0863">Zinc-finger</keyword>
<name>A0AAC8Z2T1_SPHMC</name>
<dbReference type="PROSITE" id="PS01102">
    <property type="entry name" value="ZF_DKSA_1"/>
    <property type="match status" value="1"/>
</dbReference>
<sequence length="75" mass="8383">MYLAGERAIEQAEAMVTAERDKAIADIRGKLAEPGADACDDCGEDIPKERREAMPSARRCTTCEERRERAAKRGW</sequence>
<feature type="domain" description="Zinc finger DksA/TraR C4-type" evidence="5">
    <location>
        <begin position="39"/>
        <end position="69"/>
    </location>
</feature>
<reference evidence="7" key="1">
    <citation type="submission" date="2015-11" db="EMBL/GenBank/DDBJ databases">
        <title>Complete genome sequence of a polyethylene-glycol degrader Sphingopyxis macrogoltabida 203N (NBRC 111659).</title>
        <authorList>
            <person name="Yoshiyuki O."/>
            <person name="Shouta N."/>
            <person name="Nagata Y."/>
            <person name="Numata M."/>
            <person name="Tsuchikane K."/>
            <person name="Hosoyama A."/>
            <person name="Yamazoe A."/>
            <person name="Tsuda M."/>
            <person name="Fujita N."/>
            <person name="Kawai F."/>
        </authorList>
    </citation>
    <scope>NUCLEOTIDE SEQUENCE [LARGE SCALE GENOMIC DNA]</scope>
    <source>
        <strain evidence="7">203N</strain>
    </source>
</reference>
<dbReference type="Gene3D" id="1.20.120.910">
    <property type="entry name" value="DksA, coiled-coil domain"/>
    <property type="match status" value="1"/>
</dbReference>
<dbReference type="GO" id="GO:1900378">
    <property type="term" value="P:positive regulation of secondary metabolite biosynthetic process"/>
    <property type="evidence" value="ECO:0007669"/>
    <property type="project" value="TreeGrafter"/>
</dbReference>
<keyword evidence="7" id="KW-1185">Reference proteome</keyword>
<keyword evidence="3" id="KW-0862">Zinc</keyword>
<dbReference type="InterPro" id="IPR020458">
    <property type="entry name" value="Znf_DskA_TraR_CS"/>
</dbReference>
<evidence type="ECO:0000256" key="2">
    <source>
        <dbReference type="ARBA" id="ARBA00022771"/>
    </source>
</evidence>
<dbReference type="GO" id="GO:0008270">
    <property type="term" value="F:zinc ion binding"/>
    <property type="evidence" value="ECO:0007669"/>
    <property type="project" value="UniProtKB-KW"/>
</dbReference>
<dbReference type="Pfam" id="PF01258">
    <property type="entry name" value="zf-dskA_traR"/>
    <property type="match status" value="1"/>
</dbReference>